<dbReference type="EMBL" id="JAKEVY010000001">
    <property type="protein sequence ID" value="MCF1713707.1"/>
    <property type="molecule type" value="Genomic_DNA"/>
</dbReference>
<proteinExistence type="predicted"/>
<keyword evidence="3" id="KW-1185">Reference proteome</keyword>
<evidence type="ECO:0000313" key="3">
    <source>
        <dbReference type="Proteomes" id="UP001200145"/>
    </source>
</evidence>
<sequence length="289" mass="32943">MKRALYAFYTFLLAMCSPGSNAQVDSLSLLRYDIVDINHPQYIALQKKLAQGWNTWNNHSMLSQVLLPQGLSVSLGLKDRRLFGEHVREFYPMENETPDVVIRPGKLRSFDGKYTDVEVEWKGIHFRVESAVDGNDMVWLITPIVMPRIRPHITIEAGMLWQRSGNIAYGKDKLLVKCGGMQLEVGTTEPITRDLLVNLATPYLIFQLNNEQVGVYVGRKRSLADIRELVCANRASVEKEATPFGELRASFQATQAILGWSTIYEPMYSRVVTPGAGRWWNKRFNNYVL</sequence>
<dbReference type="Proteomes" id="UP001200145">
    <property type="component" value="Unassembled WGS sequence"/>
</dbReference>
<name>A0ABS9BF32_9BACT</name>
<feature type="signal peptide" evidence="1">
    <location>
        <begin position="1"/>
        <end position="22"/>
    </location>
</feature>
<evidence type="ECO:0000256" key="1">
    <source>
        <dbReference type="SAM" id="SignalP"/>
    </source>
</evidence>
<dbReference type="RefSeq" id="WP_234864235.1">
    <property type="nucleotide sequence ID" value="NZ_JAKEVY010000001.1"/>
</dbReference>
<feature type="chain" id="PRO_5046701753" description="GLPGLI family protein" evidence="1">
    <location>
        <begin position="23"/>
        <end position="289"/>
    </location>
</feature>
<comment type="caution">
    <text evidence="2">The sequence shown here is derived from an EMBL/GenBank/DDBJ whole genome shotgun (WGS) entry which is preliminary data.</text>
</comment>
<gene>
    <name evidence="2" type="ORF">L0U88_03565</name>
</gene>
<reference evidence="2 3" key="1">
    <citation type="submission" date="2022-01" db="EMBL/GenBank/DDBJ databases">
        <title>Flavihumibacter sp. nov., isolated from sediment of a river.</title>
        <authorList>
            <person name="Liu H."/>
        </authorList>
    </citation>
    <scope>NUCLEOTIDE SEQUENCE [LARGE SCALE GENOMIC DNA]</scope>
    <source>
        <strain evidence="2 3">RY-1</strain>
    </source>
</reference>
<organism evidence="2 3">
    <name type="scientific">Flavihumibacter fluminis</name>
    <dbReference type="NCBI Taxonomy" id="2909236"/>
    <lineage>
        <taxon>Bacteria</taxon>
        <taxon>Pseudomonadati</taxon>
        <taxon>Bacteroidota</taxon>
        <taxon>Chitinophagia</taxon>
        <taxon>Chitinophagales</taxon>
        <taxon>Chitinophagaceae</taxon>
        <taxon>Flavihumibacter</taxon>
    </lineage>
</organism>
<keyword evidence="1" id="KW-0732">Signal</keyword>
<protein>
    <recommendedName>
        <fullName evidence="4">GLPGLI family protein</fullName>
    </recommendedName>
</protein>
<accession>A0ABS9BF32</accession>
<evidence type="ECO:0000313" key="2">
    <source>
        <dbReference type="EMBL" id="MCF1713707.1"/>
    </source>
</evidence>
<evidence type="ECO:0008006" key="4">
    <source>
        <dbReference type="Google" id="ProtNLM"/>
    </source>
</evidence>